<proteinExistence type="inferred from homology"/>
<comment type="subcellular location">
    <subcellularLocation>
        <location evidence="1">Cell membrane</location>
        <topology evidence="1">Multi-pass membrane protein</topology>
    </subcellularLocation>
</comment>
<feature type="transmembrane region" description="Helical" evidence="21">
    <location>
        <begin position="180"/>
        <end position="200"/>
    </location>
</feature>
<organism evidence="22 23">
    <name type="scientific">Desulfobaculum xiamenense</name>
    <dbReference type="NCBI Taxonomy" id="995050"/>
    <lineage>
        <taxon>Bacteria</taxon>
        <taxon>Pseudomonadati</taxon>
        <taxon>Thermodesulfobacteriota</taxon>
        <taxon>Desulfovibrionia</taxon>
        <taxon>Desulfovibrionales</taxon>
        <taxon>Desulfovibrionaceae</taxon>
        <taxon>Desulfobaculum</taxon>
    </lineage>
</organism>
<keyword evidence="13" id="KW-0961">Cell wall biogenesis/degradation</keyword>
<evidence type="ECO:0000256" key="16">
    <source>
        <dbReference type="ARBA" id="ARBA00038053"/>
    </source>
</evidence>
<keyword evidence="5" id="KW-0328">Glycosyltransferase</keyword>
<evidence type="ECO:0000256" key="5">
    <source>
        <dbReference type="ARBA" id="ARBA00022676"/>
    </source>
</evidence>
<dbReference type="InterPro" id="IPR018365">
    <property type="entry name" value="Cell_cycle_FtsW-rel_CS"/>
</dbReference>
<keyword evidence="9" id="KW-0573">Peptidoglycan synthesis</keyword>
<dbReference type="GO" id="GO:0071555">
    <property type="term" value="P:cell wall organization"/>
    <property type="evidence" value="ECO:0007669"/>
    <property type="project" value="UniProtKB-KW"/>
</dbReference>
<evidence type="ECO:0000256" key="13">
    <source>
        <dbReference type="ARBA" id="ARBA00023316"/>
    </source>
</evidence>
<name>A0A846QQU8_9BACT</name>
<dbReference type="GO" id="GO:0008360">
    <property type="term" value="P:regulation of cell shape"/>
    <property type="evidence" value="ECO:0007669"/>
    <property type="project" value="UniProtKB-KW"/>
</dbReference>
<keyword evidence="6" id="KW-0808">Transferase</keyword>
<dbReference type="NCBIfam" id="TIGR02614">
    <property type="entry name" value="ftsW"/>
    <property type="match status" value="1"/>
</dbReference>
<keyword evidence="7 21" id="KW-0812">Transmembrane</keyword>
<keyword evidence="11 21" id="KW-0472">Membrane</keyword>
<evidence type="ECO:0000256" key="10">
    <source>
        <dbReference type="ARBA" id="ARBA00022989"/>
    </source>
</evidence>
<dbReference type="InterPro" id="IPR013437">
    <property type="entry name" value="FtsW"/>
</dbReference>
<feature type="transmembrane region" description="Helical" evidence="21">
    <location>
        <begin position="153"/>
        <end position="173"/>
    </location>
</feature>
<feature type="transmembrane region" description="Helical" evidence="21">
    <location>
        <begin position="120"/>
        <end position="141"/>
    </location>
</feature>
<dbReference type="GO" id="GO:0051301">
    <property type="term" value="P:cell division"/>
    <property type="evidence" value="ECO:0007669"/>
    <property type="project" value="UniProtKB-KW"/>
</dbReference>
<evidence type="ECO:0000256" key="6">
    <source>
        <dbReference type="ARBA" id="ARBA00022679"/>
    </source>
</evidence>
<dbReference type="RefSeq" id="WP_425338085.1">
    <property type="nucleotide sequence ID" value="NZ_JAATJA010000001.1"/>
</dbReference>
<dbReference type="PANTHER" id="PTHR30474">
    <property type="entry name" value="CELL CYCLE PROTEIN"/>
    <property type="match status" value="1"/>
</dbReference>
<feature type="transmembrane region" description="Helical" evidence="21">
    <location>
        <begin position="286"/>
        <end position="307"/>
    </location>
</feature>
<evidence type="ECO:0000256" key="7">
    <source>
        <dbReference type="ARBA" id="ARBA00022692"/>
    </source>
</evidence>
<keyword evidence="23" id="KW-1185">Reference proteome</keyword>
<evidence type="ECO:0000256" key="3">
    <source>
        <dbReference type="ARBA" id="ARBA00022475"/>
    </source>
</evidence>
<evidence type="ECO:0000256" key="21">
    <source>
        <dbReference type="SAM" id="Phobius"/>
    </source>
</evidence>
<comment type="caution">
    <text evidence="22">The sequence shown here is derived from an EMBL/GenBank/DDBJ whole genome shotgun (WGS) entry which is preliminary data.</text>
</comment>
<dbReference type="Pfam" id="PF01098">
    <property type="entry name" value="FTSW_RODA_SPOVE"/>
    <property type="match status" value="1"/>
</dbReference>
<dbReference type="InterPro" id="IPR001182">
    <property type="entry name" value="FtsW/RodA"/>
</dbReference>
<evidence type="ECO:0000256" key="15">
    <source>
        <dbReference type="ARBA" id="ARBA00033270"/>
    </source>
</evidence>
<evidence type="ECO:0000313" key="22">
    <source>
        <dbReference type="EMBL" id="NJB67765.1"/>
    </source>
</evidence>
<gene>
    <name evidence="22" type="ORF">GGQ74_001405</name>
</gene>
<feature type="transmembrane region" description="Helical" evidence="21">
    <location>
        <begin position="352"/>
        <end position="373"/>
    </location>
</feature>
<feature type="transmembrane region" description="Helical" evidence="21">
    <location>
        <begin position="64"/>
        <end position="81"/>
    </location>
</feature>
<evidence type="ECO:0000256" key="14">
    <source>
        <dbReference type="ARBA" id="ARBA00032370"/>
    </source>
</evidence>
<dbReference type="EMBL" id="JAATJA010000001">
    <property type="protein sequence ID" value="NJB67765.1"/>
    <property type="molecule type" value="Genomic_DNA"/>
</dbReference>
<evidence type="ECO:0000256" key="8">
    <source>
        <dbReference type="ARBA" id="ARBA00022960"/>
    </source>
</evidence>
<evidence type="ECO:0000256" key="17">
    <source>
        <dbReference type="ARBA" id="ARBA00041185"/>
    </source>
</evidence>
<evidence type="ECO:0000256" key="20">
    <source>
        <dbReference type="ARBA" id="ARBA00049902"/>
    </source>
</evidence>
<accession>A0A846QQU8</accession>
<dbReference type="GO" id="GO:0015648">
    <property type="term" value="F:lipid-linked peptidoglycan transporter activity"/>
    <property type="evidence" value="ECO:0007669"/>
    <property type="project" value="TreeGrafter"/>
</dbReference>
<evidence type="ECO:0000256" key="1">
    <source>
        <dbReference type="ARBA" id="ARBA00004651"/>
    </source>
</evidence>
<keyword evidence="8" id="KW-0133">Cell shape</keyword>
<evidence type="ECO:0000256" key="9">
    <source>
        <dbReference type="ARBA" id="ARBA00022984"/>
    </source>
</evidence>
<sequence>MNATPTTDRPDQTHERSAGQRFDYVLLCAALMLLCTGMVMVMSASGVMASRQWGDPYMFFRRQALFTVAGLGIMTLCYFVSRRAFYALTYLWLVGAALLIVLTLTPLGVEAGGARRWLRLGGFSLQPLEFAKIGLVFYLAYFFSHKQEQVKTFSVGFLPPVMITGMLCGLLLLQPDFGGAVFLCGILFLMSLVGGTSLVYLGSSVILGGGCAWLLISQEPYRIKRWTAFLHPFENAQDSGYQLVQSLYAFGSGGWTGAGLGAGKQKLLFLPEAHNDFIMAVVGEELGFIGVSLVFLVMGTLLWRGFVVALSQENIQDRYTALGMVLVIAMGAVMNMAVVLGAAPPKGVPMPFLSYGGSSLFVSCFCVGMLLNLSRRRAG</sequence>
<evidence type="ECO:0000313" key="23">
    <source>
        <dbReference type="Proteomes" id="UP000580856"/>
    </source>
</evidence>
<feature type="transmembrane region" description="Helical" evidence="21">
    <location>
        <begin position="24"/>
        <end position="44"/>
    </location>
</feature>
<evidence type="ECO:0000256" key="12">
    <source>
        <dbReference type="ARBA" id="ARBA00023306"/>
    </source>
</evidence>
<dbReference type="GO" id="GO:0009252">
    <property type="term" value="P:peptidoglycan biosynthetic process"/>
    <property type="evidence" value="ECO:0007669"/>
    <property type="project" value="UniProtKB-KW"/>
</dbReference>
<dbReference type="GO" id="GO:0008955">
    <property type="term" value="F:peptidoglycan glycosyltransferase activity"/>
    <property type="evidence" value="ECO:0007669"/>
    <property type="project" value="UniProtKB-EC"/>
</dbReference>
<feature type="transmembrane region" description="Helical" evidence="21">
    <location>
        <begin position="87"/>
        <end position="108"/>
    </location>
</feature>
<feature type="transmembrane region" description="Helical" evidence="21">
    <location>
        <begin position="319"/>
        <end position="340"/>
    </location>
</feature>
<dbReference type="PANTHER" id="PTHR30474:SF2">
    <property type="entry name" value="PEPTIDOGLYCAN GLYCOSYLTRANSFERASE FTSW-RELATED"/>
    <property type="match status" value="1"/>
</dbReference>
<evidence type="ECO:0000256" key="4">
    <source>
        <dbReference type="ARBA" id="ARBA00022618"/>
    </source>
</evidence>
<evidence type="ECO:0000256" key="18">
    <source>
        <dbReference type="ARBA" id="ARBA00041418"/>
    </source>
</evidence>
<evidence type="ECO:0000256" key="11">
    <source>
        <dbReference type="ARBA" id="ARBA00023136"/>
    </source>
</evidence>
<comment type="similarity">
    <text evidence="16">Belongs to the SEDS family. FtsW subfamily.</text>
</comment>
<keyword evidence="4 22" id="KW-0132">Cell division</keyword>
<comment type="pathway">
    <text evidence="2">Cell wall biogenesis; peptidoglycan biosynthesis.</text>
</comment>
<dbReference type="GO" id="GO:0005886">
    <property type="term" value="C:plasma membrane"/>
    <property type="evidence" value="ECO:0007669"/>
    <property type="project" value="UniProtKB-SubCell"/>
</dbReference>
<evidence type="ECO:0000256" key="19">
    <source>
        <dbReference type="ARBA" id="ARBA00044770"/>
    </source>
</evidence>
<dbReference type="PROSITE" id="PS00428">
    <property type="entry name" value="FTSW_RODA_SPOVE"/>
    <property type="match status" value="1"/>
</dbReference>
<dbReference type="AlphaFoldDB" id="A0A846QQU8"/>
<keyword evidence="3" id="KW-1003">Cell membrane</keyword>
<comment type="catalytic activity">
    <reaction evidence="20">
        <text>[GlcNAc-(1-&gt;4)-Mur2Ac(oyl-L-Ala-gamma-D-Glu-L-Lys-D-Ala-D-Ala)](n)-di-trans,octa-cis-undecaprenyl diphosphate + beta-D-GlcNAc-(1-&gt;4)-Mur2Ac(oyl-L-Ala-gamma-D-Glu-L-Lys-D-Ala-D-Ala)-di-trans,octa-cis-undecaprenyl diphosphate = [GlcNAc-(1-&gt;4)-Mur2Ac(oyl-L-Ala-gamma-D-Glu-L-Lys-D-Ala-D-Ala)](n+1)-di-trans,octa-cis-undecaprenyl diphosphate + di-trans,octa-cis-undecaprenyl diphosphate + H(+)</text>
        <dbReference type="Rhea" id="RHEA:23708"/>
        <dbReference type="Rhea" id="RHEA-COMP:9602"/>
        <dbReference type="Rhea" id="RHEA-COMP:9603"/>
        <dbReference type="ChEBI" id="CHEBI:15378"/>
        <dbReference type="ChEBI" id="CHEBI:58405"/>
        <dbReference type="ChEBI" id="CHEBI:60033"/>
        <dbReference type="ChEBI" id="CHEBI:78435"/>
        <dbReference type="EC" id="2.4.99.28"/>
    </reaction>
</comment>
<dbReference type="Proteomes" id="UP000580856">
    <property type="component" value="Unassembled WGS sequence"/>
</dbReference>
<dbReference type="GO" id="GO:0032153">
    <property type="term" value="C:cell division site"/>
    <property type="evidence" value="ECO:0007669"/>
    <property type="project" value="TreeGrafter"/>
</dbReference>
<keyword evidence="10 21" id="KW-1133">Transmembrane helix</keyword>
<keyword evidence="12" id="KW-0131">Cell cycle</keyword>
<evidence type="ECO:0000256" key="2">
    <source>
        <dbReference type="ARBA" id="ARBA00004752"/>
    </source>
</evidence>
<reference evidence="22 23" key="1">
    <citation type="submission" date="2020-03" db="EMBL/GenBank/DDBJ databases">
        <title>Genomic Encyclopedia of Type Strains, Phase IV (KMG-IV): sequencing the most valuable type-strain genomes for metagenomic binning, comparative biology and taxonomic classification.</title>
        <authorList>
            <person name="Goeker M."/>
        </authorList>
    </citation>
    <scope>NUCLEOTIDE SEQUENCE [LARGE SCALE GENOMIC DNA]</scope>
    <source>
        <strain evidence="22 23">DSM 24233</strain>
    </source>
</reference>
<protein>
    <recommendedName>
        <fullName evidence="17">Probable peptidoglycan glycosyltransferase FtsW</fullName>
        <ecNumber evidence="19">2.4.99.28</ecNumber>
    </recommendedName>
    <alternativeName>
        <fullName evidence="18">Cell division protein FtsW</fullName>
    </alternativeName>
    <alternativeName>
        <fullName evidence="15">Cell wall polymerase</fullName>
    </alternativeName>
    <alternativeName>
        <fullName evidence="14">Peptidoglycan polymerase</fullName>
    </alternativeName>
</protein>
<dbReference type="EC" id="2.4.99.28" evidence="19"/>